<protein>
    <submittedName>
        <fullName evidence="2">Uroporphyrinogen-III synthase</fullName>
        <ecNumber evidence="2">4.2.1.75</ecNumber>
    </submittedName>
</protein>
<dbReference type="GO" id="GO:0004852">
    <property type="term" value="F:uroporphyrinogen-III synthase activity"/>
    <property type="evidence" value="ECO:0007669"/>
    <property type="project" value="UniProtKB-EC"/>
</dbReference>
<accession>A0ABZ2YM97</accession>
<dbReference type="InterPro" id="IPR039793">
    <property type="entry name" value="UROS/Hem4"/>
</dbReference>
<dbReference type="Gene3D" id="3.40.50.10090">
    <property type="match status" value="2"/>
</dbReference>
<evidence type="ECO:0000259" key="1">
    <source>
        <dbReference type="Pfam" id="PF02602"/>
    </source>
</evidence>
<dbReference type="SUPFAM" id="SSF69618">
    <property type="entry name" value="HemD-like"/>
    <property type="match status" value="1"/>
</dbReference>
<dbReference type="CDD" id="cd06578">
    <property type="entry name" value="HemD"/>
    <property type="match status" value="1"/>
</dbReference>
<dbReference type="EC" id="4.2.1.75" evidence="2"/>
<keyword evidence="3" id="KW-1185">Reference proteome</keyword>
<dbReference type="EMBL" id="CP149822">
    <property type="protein sequence ID" value="WZN40250.1"/>
    <property type="molecule type" value="Genomic_DNA"/>
</dbReference>
<gene>
    <name evidence="2" type="ORF">WJU16_19975</name>
</gene>
<dbReference type="InterPro" id="IPR036108">
    <property type="entry name" value="4pyrrol_syn_uPrphyn_synt_sf"/>
</dbReference>
<reference evidence="3" key="1">
    <citation type="submission" date="2024-03" db="EMBL/GenBank/DDBJ databases">
        <title>Chitinophaga horti sp. nov., isolated from garden soil.</title>
        <authorList>
            <person name="Lee D.S."/>
            <person name="Han D.M."/>
            <person name="Baek J.H."/>
            <person name="Choi D.G."/>
            <person name="Jeon J.H."/>
            <person name="Jeon C.O."/>
        </authorList>
    </citation>
    <scope>NUCLEOTIDE SEQUENCE [LARGE SCALE GENOMIC DNA]</scope>
    <source>
        <strain evidence="3">GPA1</strain>
    </source>
</reference>
<proteinExistence type="predicted"/>
<dbReference type="PANTHER" id="PTHR12390">
    <property type="entry name" value="UROPORPHYRINOGEN III SYNTHASE"/>
    <property type="match status" value="1"/>
</dbReference>
<keyword evidence="2" id="KW-0456">Lyase</keyword>
<feature type="domain" description="Tetrapyrrole biosynthesis uroporphyrinogen III synthase" evidence="1">
    <location>
        <begin position="19"/>
        <end position="226"/>
    </location>
</feature>
<dbReference type="Proteomes" id="UP001485459">
    <property type="component" value="Chromosome"/>
</dbReference>
<evidence type="ECO:0000313" key="2">
    <source>
        <dbReference type="EMBL" id="WZN40250.1"/>
    </source>
</evidence>
<name>A0ABZ2YM97_9BACT</name>
<organism evidence="2 3">
    <name type="scientific">Chitinophaga pollutisoli</name>
    <dbReference type="NCBI Taxonomy" id="3133966"/>
    <lineage>
        <taxon>Bacteria</taxon>
        <taxon>Pseudomonadati</taxon>
        <taxon>Bacteroidota</taxon>
        <taxon>Chitinophagia</taxon>
        <taxon>Chitinophagales</taxon>
        <taxon>Chitinophagaceae</taxon>
        <taxon>Chitinophaga</taxon>
    </lineage>
</organism>
<dbReference type="Pfam" id="PF02602">
    <property type="entry name" value="HEM4"/>
    <property type="match status" value="1"/>
</dbReference>
<sequence>MPNSAKYSILSTKSLQESLRQAAAQHGIALVDQPFIDILPVRSPELSARLAEIALGGHVLVFTSPNTVKSVAGIWDYGAEQKIYCLGGATLEVIQAEIPGATILGTASSSLELAKQIVAEGNIGKVVFLCGNIRRNELPEHLLTHNIAVEELVVYQTVETPAELEERFDGVLFFSPSSVHSFFQRNLPDGGTVYFAIGETTGASVQAATGRQPVIGAEASVPALVQTAIEYFDNINNSNE</sequence>
<evidence type="ECO:0000313" key="3">
    <source>
        <dbReference type="Proteomes" id="UP001485459"/>
    </source>
</evidence>
<dbReference type="RefSeq" id="WP_341835175.1">
    <property type="nucleotide sequence ID" value="NZ_CP149822.1"/>
</dbReference>
<dbReference type="PANTHER" id="PTHR12390:SF0">
    <property type="entry name" value="UROPORPHYRINOGEN-III SYNTHASE"/>
    <property type="match status" value="1"/>
</dbReference>
<dbReference type="InterPro" id="IPR003754">
    <property type="entry name" value="4pyrrol_synth_uPrphyn_synth"/>
</dbReference>